<dbReference type="Proteomes" id="UP000663844">
    <property type="component" value="Unassembled WGS sequence"/>
</dbReference>
<accession>A0A820D2Y2</accession>
<protein>
    <submittedName>
        <fullName evidence="3">Uncharacterized protein</fullName>
    </submittedName>
</protein>
<evidence type="ECO:0000313" key="2">
    <source>
        <dbReference type="EMBL" id="CAF4066934.1"/>
    </source>
</evidence>
<comment type="caution">
    <text evidence="3">The sequence shown here is derived from an EMBL/GenBank/DDBJ whole genome shotgun (WGS) entry which is preliminary data.</text>
</comment>
<evidence type="ECO:0000313" key="4">
    <source>
        <dbReference type="Proteomes" id="UP000663868"/>
    </source>
</evidence>
<dbReference type="EMBL" id="CAJNOG010000001">
    <property type="protein sequence ID" value="CAF0719835.1"/>
    <property type="molecule type" value="Genomic_DNA"/>
</dbReference>
<gene>
    <name evidence="1" type="ORF">JYZ213_LOCUS159</name>
    <name evidence="3" type="ORF">KXQ929_LOCUS41061</name>
    <name evidence="2" type="ORF">OXD698_LOCUS33484</name>
</gene>
<reference evidence="3" key="1">
    <citation type="submission" date="2021-02" db="EMBL/GenBank/DDBJ databases">
        <authorList>
            <person name="Nowell W R."/>
        </authorList>
    </citation>
    <scope>NUCLEOTIDE SEQUENCE</scope>
</reference>
<evidence type="ECO:0000313" key="1">
    <source>
        <dbReference type="EMBL" id="CAF0719835.1"/>
    </source>
</evidence>
<evidence type="ECO:0000313" key="3">
    <source>
        <dbReference type="EMBL" id="CAF4218488.1"/>
    </source>
</evidence>
<sequence>MINNSLLSNITQHECICQMITSDKLISALNYFQMNQTCQLFSSNLSLISIEFYLNSTFIFINQSSISITNKCDITKCRSKIADSISRNDTYNTTNSFNECMYCMEAQYPNFPEDWSNRWYLQNILILTGAGHDCTGNPYYGNLTQCQIFCLRDPTCVGFSREKNVTDSDVLAECFLKNNIQLDQTYNSTVWETIVFNSTS</sequence>
<dbReference type="EMBL" id="CAJOAZ010004599">
    <property type="protein sequence ID" value="CAF4066934.1"/>
    <property type="molecule type" value="Genomic_DNA"/>
</dbReference>
<dbReference type="EMBL" id="CAJOBB010008966">
    <property type="protein sequence ID" value="CAF4218488.1"/>
    <property type="molecule type" value="Genomic_DNA"/>
</dbReference>
<proteinExistence type="predicted"/>
<dbReference type="Proteomes" id="UP000663868">
    <property type="component" value="Unassembled WGS sequence"/>
</dbReference>
<organism evidence="3 4">
    <name type="scientific">Adineta steineri</name>
    <dbReference type="NCBI Taxonomy" id="433720"/>
    <lineage>
        <taxon>Eukaryota</taxon>
        <taxon>Metazoa</taxon>
        <taxon>Spiralia</taxon>
        <taxon>Gnathifera</taxon>
        <taxon>Rotifera</taxon>
        <taxon>Eurotatoria</taxon>
        <taxon>Bdelloidea</taxon>
        <taxon>Adinetida</taxon>
        <taxon>Adinetidae</taxon>
        <taxon>Adineta</taxon>
    </lineage>
</organism>
<dbReference type="Proteomes" id="UP000663845">
    <property type="component" value="Unassembled WGS sequence"/>
</dbReference>
<dbReference type="AlphaFoldDB" id="A0A820D2Y2"/>
<name>A0A820D2Y2_9BILA</name>